<name>A0A3B0XP10_9ZZZZ</name>
<keyword evidence="4 6" id="KW-1133">Transmembrane helix</keyword>
<feature type="transmembrane region" description="Helical" evidence="6">
    <location>
        <begin position="20"/>
        <end position="45"/>
    </location>
</feature>
<dbReference type="InterPro" id="IPR051791">
    <property type="entry name" value="Pra-immunoreactive"/>
</dbReference>
<comment type="subcellular location">
    <subcellularLocation>
        <location evidence="1">Cell membrane</location>
        <topology evidence="1">Multi-pass membrane protein</topology>
    </subcellularLocation>
</comment>
<keyword evidence="2" id="KW-1003">Cell membrane</keyword>
<sequence length="155" mass="17669">MSDSTADAPVSLMKRLISIIYDSILLIALCFIVASMFSIFTTFLFNDLNAITKEHPLYLLNQIIMLSTIFITGFLFYVWFWSHGGQTLGMKTWMLLLVADNGKEITRKQAAIRVLAATLSWSVFGLGFIWSLFDAKKRTWHDILSATHLVQLEKK</sequence>
<dbReference type="InterPro" id="IPR010432">
    <property type="entry name" value="RDD"/>
</dbReference>
<feature type="transmembrane region" description="Helical" evidence="6">
    <location>
        <begin position="57"/>
        <end position="80"/>
    </location>
</feature>
<reference evidence="8" key="1">
    <citation type="submission" date="2018-06" db="EMBL/GenBank/DDBJ databases">
        <authorList>
            <person name="Zhirakovskaya E."/>
        </authorList>
    </citation>
    <scope>NUCLEOTIDE SEQUENCE</scope>
</reference>
<dbReference type="GO" id="GO:0005886">
    <property type="term" value="C:plasma membrane"/>
    <property type="evidence" value="ECO:0007669"/>
    <property type="project" value="UniProtKB-SubCell"/>
</dbReference>
<evidence type="ECO:0000256" key="6">
    <source>
        <dbReference type="SAM" id="Phobius"/>
    </source>
</evidence>
<evidence type="ECO:0000256" key="4">
    <source>
        <dbReference type="ARBA" id="ARBA00022989"/>
    </source>
</evidence>
<evidence type="ECO:0000259" key="7">
    <source>
        <dbReference type="Pfam" id="PF06271"/>
    </source>
</evidence>
<dbReference type="EMBL" id="UOFH01000302">
    <property type="protein sequence ID" value="VAW64947.1"/>
    <property type="molecule type" value="Genomic_DNA"/>
</dbReference>
<evidence type="ECO:0000256" key="2">
    <source>
        <dbReference type="ARBA" id="ARBA00022475"/>
    </source>
</evidence>
<dbReference type="PANTHER" id="PTHR36115">
    <property type="entry name" value="PROLINE-RICH ANTIGEN HOMOLOG-RELATED"/>
    <property type="match status" value="1"/>
</dbReference>
<dbReference type="Pfam" id="PF06271">
    <property type="entry name" value="RDD"/>
    <property type="match status" value="1"/>
</dbReference>
<feature type="domain" description="RDD" evidence="7">
    <location>
        <begin position="10"/>
        <end position="145"/>
    </location>
</feature>
<evidence type="ECO:0000256" key="3">
    <source>
        <dbReference type="ARBA" id="ARBA00022692"/>
    </source>
</evidence>
<accession>A0A3B0XP10</accession>
<protein>
    <submittedName>
        <fullName evidence="8">FIG023103: Predicted transmembrane protein</fullName>
    </submittedName>
</protein>
<organism evidence="8">
    <name type="scientific">hydrothermal vent metagenome</name>
    <dbReference type="NCBI Taxonomy" id="652676"/>
    <lineage>
        <taxon>unclassified sequences</taxon>
        <taxon>metagenomes</taxon>
        <taxon>ecological metagenomes</taxon>
    </lineage>
</organism>
<keyword evidence="3 6" id="KW-0812">Transmembrane</keyword>
<gene>
    <name evidence="8" type="ORF">MNBD_GAMMA08-1986</name>
</gene>
<proteinExistence type="predicted"/>
<dbReference type="PANTHER" id="PTHR36115:SF10">
    <property type="entry name" value="RDD DOMAIN-CONTAINING PROTEIN"/>
    <property type="match status" value="1"/>
</dbReference>
<evidence type="ECO:0000256" key="5">
    <source>
        <dbReference type="ARBA" id="ARBA00023136"/>
    </source>
</evidence>
<dbReference type="AlphaFoldDB" id="A0A3B0XP10"/>
<keyword evidence="5 6" id="KW-0472">Membrane</keyword>
<feature type="transmembrane region" description="Helical" evidence="6">
    <location>
        <begin position="110"/>
        <end position="133"/>
    </location>
</feature>
<evidence type="ECO:0000313" key="8">
    <source>
        <dbReference type="EMBL" id="VAW64947.1"/>
    </source>
</evidence>
<evidence type="ECO:0000256" key="1">
    <source>
        <dbReference type="ARBA" id="ARBA00004651"/>
    </source>
</evidence>